<proteinExistence type="predicted"/>
<reference evidence="1" key="1">
    <citation type="submission" date="2019-04" db="EMBL/GenBank/DDBJ databases">
        <authorList>
            <consortium name="Pathogen Informatics"/>
        </authorList>
    </citation>
    <scope>NUCLEOTIDE SEQUENCE</scope>
    <source>
        <strain evidence="1">GPSC40</strain>
    </source>
</reference>
<organism evidence="1">
    <name type="scientific">Streptococcus pneumoniae</name>
    <dbReference type="NCBI Taxonomy" id="1313"/>
    <lineage>
        <taxon>Bacteria</taxon>
        <taxon>Bacillati</taxon>
        <taxon>Bacillota</taxon>
        <taxon>Bacilli</taxon>
        <taxon>Lactobacillales</taxon>
        <taxon>Streptococcaceae</taxon>
        <taxon>Streptococcus</taxon>
    </lineage>
</organism>
<dbReference type="CDD" id="cd09126">
    <property type="entry name" value="PLDc_C_DEXD_like"/>
    <property type="match status" value="1"/>
</dbReference>
<dbReference type="SUPFAM" id="SSF52540">
    <property type="entry name" value="P-loop containing nucleoside triphosphate hydrolases"/>
    <property type="match status" value="1"/>
</dbReference>
<dbReference type="AlphaFoldDB" id="A0A4J1VSJ3"/>
<keyword evidence="1" id="KW-0347">Helicase</keyword>
<protein>
    <submittedName>
        <fullName evidence="1">Helicase</fullName>
    </submittedName>
</protein>
<dbReference type="CDD" id="cd18785">
    <property type="entry name" value="SF2_C"/>
    <property type="match status" value="1"/>
</dbReference>
<dbReference type="Gene3D" id="3.40.50.300">
    <property type="entry name" value="P-loop containing nucleotide triphosphate hydrolases"/>
    <property type="match status" value="1"/>
</dbReference>
<name>A0A4J1VSJ3_STREE</name>
<dbReference type="InterPro" id="IPR027417">
    <property type="entry name" value="P-loop_NTPase"/>
</dbReference>
<accession>A0A4J1VSJ3</accession>
<evidence type="ECO:0000313" key="1">
    <source>
        <dbReference type="EMBL" id="VNP60638.1"/>
    </source>
</evidence>
<sequence>MLFTGKYIGEGFDLPQLDTLILAAPFSWKNNLIQYAGRIHRNYKDKSLVRIFDYVDIYVPYLEKMFQKRQVTYRKMDYRAIEGEEKQFVYVDSRYEKVLREDLAGERQECMLILPYVHQTKLMNFLKEFRISQIEICIPETVANKAWLDQLKSQKIKVSFTQSKIVTPILLVNKTIVWYGAMPLLGKVDEMTILRLESASIVSELVAGLR</sequence>
<dbReference type="GO" id="GO:0004386">
    <property type="term" value="F:helicase activity"/>
    <property type="evidence" value="ECO:0007669"/>
    <property type="project" value="UniProtKB-KW"/>
</dbReference>
<keyword evidence="1" id="KW-0378">Hydrolase</keyword>
<keyword evidence="1" id="KW-0067">ATP-binding</keyword>
<keyword evidence="1" id="KW-0547">Nucleotide-binding</keyword>
<dbReference type="EMBL" id="CAATGM010000025">
    <property type="protein sequence ID" value="VNP60638.1"/>
    <property type="molecule type" value="Genomic_DNA"/>
</dbReference>
<gene>
    <name evidence="1" type="ORF">SAMEA3309551_02152</name>
</gene>